<evidence type="ECO:0008006" key="4">
    <source>
        <dbReference type="Google" id="ProtNLM"/>
    </source>
</evidence>
<sequence>MSRILLITFFLCSMLGINQPSKAGEFESNTYIELTEHFMTNNQANQSAGADTMNFPGSVTLLSNSESYDHYEHSSWLAIPKAQIGINSQWQLSTQFSIYSFIKYQQHITYPLEYTSNHAATEMLQENTASHNEYTVLGSEVILQQLFNNKLILGVNYQMNLPLFAQLNSSNQQFRTYANYQLIENLNLHLDWMISASASSSSQNLITQGKLFKPKNANEIYSQFILFSVSYKM</sequence>
<organism evidence="2 3">
    <name type="scientific">Shewanella holmiensis</name>
    <dbReference type="NCBI Taxonomy" id="2952222"/>
    <lineage>
        <taxon>Bacteria</taxon>
        <taxon>Pseudomonadati</taxon>
        <taxon>Pseudomonadota</taxon>
        <taxon>Gammaproteobacteria</taxon>
        <taxon>Alteromonadales</taxon>
        <taxon>Shewanellaceae</taxon>
        <taxon>Shewanella</taxon>
    </lineage>
</organism>
<name>A0A9X2WR58_9GAMM</name>
<reference evidence="2" key="1">
    <citation type="journal article" date="2023" name="Int. J. Syst. Evol. Microbiol.">
        <title>&lt;i&gt;Shewanella septentrionalis&lt;/i&gt; sp. nov. and &lt;i&gt;Shewanella holmiensis&lt;/i&gt; sp. nov., isolated from Baltic Sea water and sediments.</title>
        <authorList>
            <person name="Martin-Rodriguez A.J."/>
            <person name="Thorell K."/>
            <person name="Joffre E."/>
            <person name="Jensie-Markopoulos S."/>
            <person name="Moore E.R.B."/>
            <person name="Sjoling A."/>
        </authorList>
    </citation>
    <scope>NUCLEOTIDE SEQUENCE</scope>
    <source>
        <strain evidence="2">SP1S2-7</strain>
    </source>
</reference>
<keyword evidence="3" id="KW-1185">Reference proteome</keyword>
<dbReference type="Proteomes" id="UP001155546">
    <property type="component" value="Unassembled WGS sequence"/>
</dbReference>
<feature type="chain" id="PRO_5040721130" description="DUF481 domain-containing protein" evidence="1">
    <location>
        <begin position="24"/>
        <end position="233"/>
    </location>
</feature>
<keyword evidence="1" id="KW-0732">Signal</keyword>
<dbReference type="AlphaFoldDB" id="A0A9X2WR58"/>
<evidence type="ECO:0000256" key="1">
    <source>
        <dbReference type="SAM" id="SignalP"/>
    </source>
</evidence>
<accession>A0A9X2WR58</accession>
<dbReference type="EMBL" id="JAMTCD010000036">
    <property type="protein sequence ID" value="MCT7943572.1"/>
    <property type="molecule type" value="Genomic_DNA"/>
</dbReference>
<comment type="caution">
    <text evidence="2">The sequence shown here is derived from an EMBL/GenBank/DDBJ whole genome shotgun (WGS) entry which is preliminary data.</text>
</comment>
<dbReference type="RefSeq" id="WP_261299891.1">
    <property type="nucleotide sequence ID" value="NZ_JAMTCD010000036.1"/>
</dbReference>
<evidence type="ECO:0000313" key="3">
    <source>
        <dbReference type="Proteomes" id="UP001155546"/>
    </source>
</evidence>
<gene>
    <name evidence="2" type="ORF">NE535_17595</name>
</gene>
<proteinExistence type="predicted"/>
<protein>
    <recommendedName>
        <fullName evidence="4">DUF481 domain-containing protein</fullName>
    </recommendedName>
</protein>
<evidence type="ECO:0000313" key="2">
    <source>
        <dbReference type="EMBL" id="MCT7943572.1"/>
    </source>
</evidence>
<feature type="signal peptide" evidence="1">
    <location>
        <begin position="1"/>
        <end position="23"/>
    </location>
</feature>